<comment type="caution">
    <text evidence="1">The sequence shown here is derived from an EMBL/GenBank/DDBJ whole genome shotgun (WGS) entry which is preliminary data.</text>
</comment>
<protein>
    <recommendedName>
        <fullName evidence="3">HK97 gp10 family phage protein</fullName>
    </recommendedName>
</protein>
<dbReference type="AlphaFoldDB" id="A0A839EWP2"/>
<proteinExistence type="predicted"/>
<evidence type="ECO:0000313" key="2">
    <source>
        <dbReference type="Proteomes" id="UP000549052"/>
    </source>
</evidence>
<dbReference type="Proteomes" id="UP000549052">
    <property type="component" value="Unassembled WGS sequence"/>
</dbReference>
<keyword evidence="2" id="KW-1185">Reference proteome</keyword>
<dbReference type="Pfam" id="PF04883">
    <property type="entry name" value="HK97-gp10_like"/>
    <property type="match status" value="1"/>
</dbReference>
<reference evidence="1 2" key="1">
    <citation type="submission" date="2020-07" db="EMBL/GenBank/DDBJ databases">
        <title>Genomic Encyclopedia of Type Strains, Phase IV (KMG-V): Genome sequencing to study the core and pangenomes of soil and plant-associated prokaryotes.</title>
        <authorList>
            <person name="Whitman W."/>
        </authorList>
    </citation>
    <scope>NUCLEOTIDE SEQUENCE [LARGE SCALE GENOMIC DNA]</scope>
    <source>
        <strain evidence="1 2">AN3</strain>
    </source>
</reference>
<dbReference type="EMBL" id="JACGXN010000016">
    <property type="protein sequence ID" value="MBA8881726.1"/>
    <property type="molecule type" value="Genomic_DNA"/>
</dbReference>
<gene>
    <name evidence="1" type="ORF">FHW16_005471</name>
</gene>
<dbReference type="InterPro" id="IPR010064">
    <property type="entry name" value="HK97-gp10_tail"/>
</dbReference>
<evidence type="ECO:0000313" key="1">
    <source>
        <dbReference type="EMBL" id="MBA8881726.1"/>
    </source>
</evidence>
<accession>A0A839EWP2</accession>
<sequence>MIRMRSTGGSQVVVELRNMGQRVVENARKTMHASAGRIVQEAKLNTPVDTHDLEQSIRIEKSYGTAGRLQIDIVAGGGHIDAYAAEVHENYNPEHAGEGTKEKMRQNPGRLIGEKYLDRAVEDEEGKLNARIIGAISKVTTKL</sequence>
<name>A0A839EWP2_9HYPH</name>
<dbReference type="RefSeq" id="WP_182552273.1">
    <property type="nucleotide sequence ID" value="NZ_JACGXN010000016.1"/>
</dbReference>
<evidence type="ECO:0008006" key="3">
    <source>
        <dbReference type="Google" id="ProtNLM"/>
    </source>
</evidence>
<organism evidence="1 2">
    <name type="scientific">Phyllobacterium myrsinacearum</name>
    <dbReference type="NCBI Taxonomy" id="28101"/>
    <lineage>
        <taxon>Bacteria</taxon>
        <taxon>Pseudomonadati</taxon>
        <taxon>Pseudomonadota</taxon>
        <taxon>Alphaproteobacteria</taxon>
        <taxon>Hyphomicrobiales</taxon>
        <taxon>Phyllobacteriaceae</taxon>
        <taxon>Phyllobacterium</taxon>
    </lineage>
</organism>